<evidence type="ECO:0000313" key="2">
    <source>
        <dbReference type="Proteomes" id="UP000199153"/>
    </source>
</evidence>
<sequence>MSTLDPTYKAYSFAHHKEVYLLLESAFRKFGISYYLIGANARDVALYKAGKSPTRATGDIDFAIMLPDIFTYEALLQELVDNGFFPQKKQEGYRMHHRKTNTLIDLLPYGGIAGNNLVQLPGTGIELSVVGLAEVGEEIQGFKHPEGFAIPVSPAHGVVLLKLISWSERPERTKDLKDIKDLLKAAWDLYEEELFLEGSPYADIFDAEDFRQETAAARVMGRKMQPILDRDQNLKNLINTEIEKELGTGTGPKAREMVAGTNDNVEEIKNIFSALLKGIKDN</sequence>
<evidence type="ECO:0008006" key="3">
    <source>
        <dbReference type="Google" id="ProtNLM"/>
    </source>
</evidence>
<dbReference type="OrthoDB" id="5918411at2"/>
<organism evidence="1 2">
    <name type="scientific">Salegentibacter flavus</name>
    <dbReference type="NCBI Taxonomy" id="287099"/>
    <lineage>
        <taxon>Bacteria</taxon>
        <taxon>Pseudomonadati</taxon>
        <taxon>Bacteroidota</taxon>
        <taxon>Flavobacteriia</taxon>
        <taxon>Flavobacteriales</taxon>
        <taxon>Flavobacteriaceae</taxon>
        <taxon>Salegentibacter</taxon>
    </lineage>
</organism>
<proteinExistence type="predicted"/>
<accession>A0A1I5DF07</accession>
<evidence type="ECO:0000313" key="1">
    <source>
        <dbReference type="EMBL" id="SFN97780.1"/>
    </source>
</evidence>
<dbReference type="EMBL" id="FOVL01000035">
    <property type="protein sequence ID" value="SFN97780.1"/>
    <property type="molecule type" value="Genomic_DNA"/>
</dbReference>
<gene>
    <name evidence="1" type="ORF">SAMN05660413_03307</name>
</gene>
<dbReference type="Proteomes" id="UP000199153">
    <property type="component" value="Unassembled WGS sequence"/>
</dbReference>
<reference evidence="1 2" key="1">
    <citation type="submission" date="2016-10" db="EMBL/GenBank/DDBJ databases">
        <authorList>
            <person name="de Groot N.N."/>
        </authorList>
    </citation>
    <scope>NUCLEOTIDE SEQUENCE [LARGE SCALE GENOMIC DNA]</scope>
    <source>
        <strain evidence="1 2">DSM 17794</strain>
    </source>
</reference>
<dbReference type="AlphaFoldDB" id="A0A1I5DF07"/>
<name>A0A1I5DF07_9FLAO</name>
<dbReference type="Gene3D" id="3.30.460.40">
    <property type="match status" value="1"/>
</dbReference>
<protein>
    <recommendedName>
        <fullName evidence="3">Nucleotidyl transferase AbiEii toxin, Type IV TA system</fullName>
    </recommendedName>
</protein>
<keyword evidence="2" id="KW-1185">Reference proteome</keyword>
<dbReference type="RefSeq" id="WP_093411568.1">
    <property type="nucleotide sequence ID" value="NZ_FOVL01000035.1"/>
</dbReference>
<dbReference type="STRING" id="287099.SAMN05660413_03307"/>